<reference evidence="9 10" key="1">
    <citation type="submission" date="2015-12" db="EMBL/GenBank/DDBJ databases">
        <title>Draft Genome Sequence of Desulfitobacterium hafniense Strain DH, a Sulfate-reducing Bacterium Isolated from Paddy Soils.</title>
        <authorList>
            <person name="Bao P."/>
            <person name="Zhang X."/>
            <person name="Li G."/>
        </authorList>
    </citation>
    <scope>NUCLEOTIDE SEQUENCE [LARGE SCALE GENOMIC DNA]</scope>
    <source>
        <strain evidence="9 10">DH</strain>
    </source>
</reference>
<dbReference type="AlphaFoldDB" id="A0A0W1JMQ9"/>
<dbReference type="GO" id="GO:0046872">
    <property type="term" value="F:metal ion binding"/>
    <property type="evidence" value="ECO:0007669"/>
    <property type="project" value="UniProtKB-KW"/>
</dbReference>
<gene>
    <name evidence="9" type="ORF">AT727_19775</name>
</gene>
<dbReference type="GO" id="GO:0043546">
    <property type="term" value="F:molybdopterin cofactor binding"/>
    <property type="evidence" value="ECO:0007669"/>
    <property type="project" value="InterPro"/>
</dbReference>
<proteinExistence type="inferred from homology"/>
<feature type="signal peptide" evidence="7">
    <location>
        <begin position="1"/>
        <end position="28"/>
    </location>
</feature>
<dbReference type="Pfam" id="PF01568">
    <property type="entry name" value="Molydop_binding"/>
    <property type="match status" value="1"/>
</dbReference>
<dbReference type="InterPro" id="IPR009010">
    <property type="entry name" value="Asp_de-COase-like_dom_sf"/>
</dbReference>
<dbReference type="EMBL" id="LOCK01000015">
    <property type="protein sequence ID" value="KTE92440.1"/>
    <property type="molecule type" value="Genomic_DNA"/>
</dbReference>
<evidence type="ECO:0000259" key="8">
    <source>
        <dbReference type="PROSITE" id="PS51669"/>
    </source>
</evidence>
<accession>A0A0W1JMQ9</accession>
<dbReference type="SMART" id="SM00926">
    <property type="entry name" value="Molybdop_Fe4S4"/>
    <property type="match status" value="1"/>
</dbReference>
<protein>
    <recommendedName>
        <fullName evidence="8">4Fe-4S Mo/W bis-MGD-type domain-containing protein</fullName>
    </recommendedName>
</protein>
<dbReference type="Gene3D" id="2.40.40.20">
    <property type="match status" value="1"/>
</dbReference>
<evidence type="ECO:0000256" key="5">
    <source>
        <dbReference type="ARBA" id="ARBA00023004"/>
    </source>
</evidence>
<dbReference type="InterPro" id="IPR019546">
    <property type="entry name" value="TAT_signal_bac_arc"/>
</dbReference>
<keyword evidence="5" id="KW-0408">Iron</keyword>
<dbReference type="InterPro" id="IPR006656">
    <property type="entry name" value="Mopterin_OxRdtase"/>
</dbReference>
<evidence type="ECO:0000256" key="1">
    <source>
        <dbReference type="ARBA" id="ARBA00010312"/>
    </source>
</evidence>
<dbReference type="SUPFAM" id="SSF50692">
    <property type="entry name" value="ADC-like"/>
    <property type="match status" value="1"/>
</dbReference>
<dbReference type="SUPFAM" id="SSF53706">
    <property type="entry name" value="Formate dehydrogenase/DMSO reductase, domains 1-3"/>
    <property type="match status" value="1"/>
</dbReference>
<dbReference type="GO" id="GO:0051536">
    <property type="term" value="F:iron-sulfur cluster binding"/>
    <property type="evidence" value="ECO:0007669"/>
    <property type="project" value="UniProtKB-KW"/>
</dbReference>
<evidence type="ECO:0000313" key="9">
    <source>
        <dbReference type="EMBL" id="KTE92440.1"/>
    </source>
</evidence>
<evidence type="ECO:0000256" key="3">
    <source>
        <dbReference type="ARBA" id="ARBA00022729"/>
    </source>
</evidence>
<keyword evidence="3 7" id="KW-0732">Signal</keyword>
<dbReference type="OrthoDB" id="219031at2"/>
<name>A0A0W1JMQ9_DESHA</name>
<dbReference type="InterPro" id="IPR006311">
    <property type="entry name" value="TAT_signal"/>
</dbReference>
<organism evidence="9 10">
    <name type="scientific">Desulfitobacterium hafniense</name>
    <name type="common">Desulfitobacterium frappieri</name>
    <dbReference type="NCBI Taxonomy" id="49338"/>
    <lineage>
        <taxon>Bacteria</taxon>
        <taxon>Bacillati</taxon>
        <taxon>Bacillota</taxon>
        <taxon>Clostridia</taxon>
        <taxon>Eubacteriales</taxon>
        <taxon>Desulfitobacteriaceae</taxon>
        <taxon>Desulfitobacterium</taxon>
    </lineage>
</organism>
<dbReference type="PROSITE" id="PS51669">
    <property type="entry name" value="4FE4S_MOW_BIS_MGD"/>
    <property type="match status" value="1"/>
</dbReference>
<evidence type="ECO:0000256" key="2">
    <source>
        <dbReference type="ARBA" id="ARBA00022723"/>
    </source>
</evidence>
<keyword evidence="2" id="KW-0479">Metal-binding</keyword>
<feature type="domain" description="4Fe-4S Mo/W bis-MGD-type" evidence="8">
    <location>
        <begin position="51"/>
        <end position="108"/>
    </location>
</feature>
<sequence>MIFERKFGRRSFLKGSAAAAAVAGVAVAGPGNTIAKALAAGEKAAATADRDQIFYGTCRSNCFSGCRLKIHVRNQKVTMISMGELPDSRYNKICAKGFSHVQRIYDPKRVKYPLKRVGERGSNQWEQITWDEAIEIIGNKWEGYQKEFGKESIAYYCNSGNFGQVGWRTPARLFNLMGSCSIAPNIDEAYVKSSINALGYGQMMNSNEYTDRLNSKTIIIWGANPTEAQPQNWHFMAEARKDNGTTIIVIDPNYTASAAKADIHVPIRPGTDAALALGMMNYIIQQGWTDKGFLQKSSVAPLLVKDDGKYLRQSDVTGKPPADPKVDPFIVWDSQANTHGLVTEVLDPAISGIYTIADIKVTTAYTLLLNRVAEYPPEKAAEICDVPVETIREIARIYATNTPSSIYQQYGVDHYVNAHYGIFSIFGLGMITGNIGKEGACCGITGGASNYLNTGALLNPPGAVPGPVLAHAQIPNIMKEKQYAGKSLTIKSLYVYNANPIGVFAERKSILEAINKIDFLVVADLFMSETAMYADILLPAAHWFETDDMAISTNTGYLMLQEKAIEPLYGSKPDYQIAALLAKRMGYGDYFNYEPKDYMLMALDSDAARELSITCESLLEKKVVRGLPAKTWIHGENGVFPTPTGRVQFYIENPKPTFDYGQKFDVAKERLPYLFEPPNEAWHENPLFEKYPLVCYQEKVKWRVHTQWTHTPWLRELDPEPIVKLNSIDAEARGVKDGDVVRVFNDRGYVIIKAVINNGLRPGMVNIPHGWQKDQYIEGHYQDLTSNVVNPLYVNNAYFDTLVQIEKA</sequence>
<dbReference type="Gene3D" id="3.40.228.10">
    <property type="entry name" value="Dimethylsulfoxide Reductase, domain 2"/>
    <property type="match status" value="1"/>
</dbReference>
<dbReference type="InterPro" id="IPR006657">
    <property type="entry name" value="MoPterin_dinucl-bd_dom"/>
</dbReference>
<evidence type="ECO:0000313" key="10">
    <source>
        <dbReference type="Proteomes" id="UP000054623"/>
    </source>
</evidence>
<keyword evidence="4" id="KW-0560">Oxidoreductase</keyword>
<dbReference type="PANTHER" id="PTHR43742:SF6">
    <property type="entry name" value="OXIDOREDUCTASE YYAE-RELATED"/>
    <property type="match status" value="1"/>
</dbReference>
<dbReference type="Pfam" id="PF00384">
    <property type="entry name" value="Molybdopterin"/>
    <property type="match status" value="1"/>
</dbReference>
<dbReference type="InterPro" id="IPR050612">
    <property type="entry name" value="Prok_Mopterin_Oxidored"/>
</dbReference>
<evidence type="ECO:0000256" key="4">
    <source>
        <dbReference type="ARBA" id="ARBA00023002"/>
    </source>
</evidence>
<evidence type="ECO:0000256" key="6">
    <source>
        <dbReference type="ARBA" id="ARBA00023014"/>
    </source>
</evidence>
<dbReference type="Gene3D" id="3.40.50.740">
    <property type="match status" value="1"/>
</dbReference>
<dbReference type="PANTHER" id="PTHR43742">
    <property type="entry name" value="TRIMETHYLAMINE-N-OXIDE REDUCTASE"/>
    <property type="match status" value="1"/>
</dbReference>
<dbReference type="GO" id="GO:0016491">
    <property type="term" value="F:oxidoreductase activity"/>
    <property type="evidence" value="ECO:0007669"/>
    <property type="project" value="UniProtKB-KW"/>
</dbReference>
<evidence type="ECO:0000256" key="7">
    <source>
        <dbReference type="SAM" id="SignalP"/>
    </source>
</evidence>
<feature type="chain" id="PRO_5038770349" description="4Fe-4S Mo/W bis-MGD-type domain-containing protein" evidence="7">
    <location>
        <begin position="29"/>
        <end position="808"/>
    </location>
</feature>
<comment type="similarity">
    <text evidence="1">Belongs to the prokaryotic molybdopterin-containing oxidoreductase family.</text>
</comment>
<dbReference type="PROSITE" id="PS51318">
    <property type="entry name" value="TAT"/>
    <property type="match status" value="1"/>
</dbReference>
<dbReference type="Proteomes" id="UP000054623">
    <property type="component" value="Unassembled WGS sequence"/>
</dbReference>
<dbReference type="NCBIfam" id="TIGR01409">
    <property type="entry name" value="TAT_signal_seq"/>
    <property type="match status" value="1"/>
</dbReference>
<dbReference type="InterPro" id="IPR006963">
    <property type="entry name" value="Mopterin_OxRdtase_4Fe-4S_dom"/>
</dbReference>
<dbReference type="Pfam" id="PF04879">
    <property type="entry name" value="Molybdop_Fe4S4"/>
    <property type="match status" value="1"/>
</dbReference>
<keyword evidence="6" id="KW-0411">Iron-sulfur</keyword>
<dbReference type="Gene3D" id="3.30.200.210">
    <property type="match status" value="1"/>
</dbReference>
<comment type="caution">
    <text evidence="9">The sequence shown here is derived from an EMBL/GenBank/DDBJ whole genome shotgun (WGS) entry which is preliminary data.</text>
</comment>